<gene>
    <name evidence="4" type="primary">secG</name>
    <name evidence="4" type="ORF">SNAT2548_LOCUS19717</name>
</gene>
<dbReference type="SMART" id="SM00248">
    <property type="entry name" value="ANK"/>
    <property type="match status" value="10"/>
</dbReference>
<feature type="repeat" description="ANK" evidence="1">
    <location>
        <begin position="638"/>
        <end position="670"/>
    </location>
</feature>
<evidence type="ECO:0000256" key="3">
    <source>
        <dbReference type="SAM" id="Phobius"/>
    </source>
</evidence>
<dbReference type="Gene3D" id="1.25.40.20">
    <property type="entry name" value="Ankyrin repeat-containing domain"/>
    <property type="match status" value="5"/>
</dbReference>
<dbReference type="OrthoDB" id="447923at2759"/>
<feature type="region of interest" description="Disordered" evidence="2">
    <location>
        <begin position="1265"/>
        <end position="1303"/>
    </location>
</feature>
<dbReference type="PROSITE" id="PS50297">
    <property type="entry name" value="ANK_REP_REGION"/>
    <property type="match status" value="6"/>
</dbReference>
<dbReference type="PROSITE" id="PS50088">
    <property type="entry name" value="ANK_REPEAT"/>
    <property type="match status" value="7"/>
</dbReference>
<protein>
    <submittedName>
        <fullName evidence="4">SecG protein</fullName>
    </submittedName>
</protein>
<feature type="repeat" description="ANK" evidence="1">
    <location>
        <begin position="671"/>
        <end position="703"/>
    </location>
</feature>
<organism evidence="4 5">
    <name type="scientific">Symbiodinium natans</name>
    <dbReference type="NCBI Taxonomy" id="878477"/>
    <lineage>
        <taxon>Eukaryota</taxon>
        <taxon>Sar</taxon>
        <taxon>Alveolata</taxon>
        <taxon>Dinophyceae</taxon>
        <taxon>Suessiales</taxon>
        <taxon>Symbiodiniaceae</taxon>
        <taxon>Symbiodinium</taxon>
    </lineage>
</organism>
<feature type="transmembrane region" description="Helical" evidence="3">
    <location>
        <begin position="976"/>
        <end position="995"/>
    </location>
</feature>
<evidence type="ECO:0000256" key="2">
    <source>
        <dbReference type="SAM" id="MobiDB-lite"/>
    </source>
</evidence>
<dbReference type="InterPro" id="IPR036770">
    <property type="entry name" value="Ankyrin_rpt-contain_sf"/>
</dbReference>
<keyword evidence="3" id="KW-1133">Transmembrane helix</keyword>
<feature type="transmembrane region" description="Helical" evidence="3">
    <location>
        <begin position="1061"/>
        <end position="1080"/>
    </location>
</feature>
<dbReference type="EMBL" id="CAJNDS010002188">
    <property type="protein sequence ID" value="CAE7364367.1"/>
    <property type="molecule type" value="Genomic_DNA"/>
</dbReference>
<evidence type="ECO:0000313" key="4">
    <source>
        <dbReference type="EMBL" id="CAE7364367.1"/>
    </source>
</evidence>
<evidence type="ECO:0000256" key="1">
    <source>
        <dbReference type="PROSITE-ProRule" id="PRU00023"/>
    </source>
</evidence>
<dbReference type="InterPro" id="IPR052391">
    <property type="entry name" value="E3_Ligase-Neurotoxin"/>
</dbReference>
<accession>A0A812PVN9</accession>
<feature type="transmembrane region" description="Helical" evidence="3">
    <location>
        <begin position="1237"/>
        <end position="1256"/>
    </location>
</feature>
<keyword evidence="3" id="KW-0812">Transmembrane</keyword>
<feature type="repeat" description="ANK" evidence="1">
    <location>
        <begin position="123"/>
        <end position="155"/>
    </location>
</feature>
<keyword evidence="3" id="KW-0472">Membrane</keyword>
<dbReference type="Pfam" id="PF12796">
    <property type="entry name" value="Ank_2"/>
    <property type="match status" value="3"/>
</dbReference>
<dbReference type="Proteomes" id="UP000604046">
    <property type="component" value="Unassembled WGS sequence"/>
</dbReference>
<feature type="repeat" description="ANK" evidence="1">
    <location>
        <begin position="267"/>
        <end position="299"/>
    </location>
</feature>
<dbReference type="Pfam" id="PF13637">
    <property type="entry name" value="Ank_4"/>
    <property type="match status" value="1"/>
</dbReference>
<dbReference type="PANTHER" id="PTHR24133:SF40">
    <property type="entry name" value="ANKYRIN REPEAT DOMAIN 44"/>
    <property type="match status" value="1"/>
</dbReference>
<dbReference type="PANTHER" id="PTHR24133">
    <property type="entry name" value="ANKYRIN DOMAIN-CONTAINING"/>
    <property type="match status" value="1"/>
</dbReference>
<dbReference type="PRINTS" id="PR01415">
    <property type="entry name" value="ANKYRIN"/>
</dbReference>
<comment type="caution">
    <text evidence="4">The sequence shown here is derived from an EMBL/GenBank/DDBJ whole genome shotgun (WGS) entry which is preliminary data.</text>
</comment>
<feature type="transmembrane region" description="Helical" evidence="3">
    <location>
        <begin position="851"/>
        <end position="872"/>
    </location>
</feature>
<dbReference type="SUPFAM" id="SSF48403">
    <property type="entry name" value="Ankyrin repeat"/>
    <property type="match status" value="2"/>
</dbReference>
<keyword evidence="1" id="KW-0040">ANK repeat</keyword>
<evidence type="ECO:0000313" key="5">
    <source>
        <dbReference type="Proteomes" id="UP000604046"/>
    </source>
</evidence>
<dbReference type="InterPro" id="IPR002110">
    <property type="entry name" value="Ankyrin_rpt"/>
</dbReference>
<reference evidence="4" key="1">
    <citation type="submission" date="2021-02" db="EMBL/GenBank/DDBJ databases">
        <authorList>
            <person name="Dougan E. K."/>
            <person name="Rhodes N."/>
            <person name="Thang M."/>
            <person name="Chan C."/>
        </authorList>
    </citation>
    <scope>NUCLEOTIDE SEQUENCE</scope>
</reference>
<name>A0A812PVN9_9DINO</name>
<feature type="repeat" description="ANK" evidence="1">
    <location>
        <begin position="605"/>
        <end position="637"/>
    </location>
</feature>
<sequence>MKLLGTSGFLGFDLGIQLVASFASPSFDIIRNAGTSAFAWEIEIWAVLAPDTEIQGHRPLQQQSCMRKGAFPSPSPLRAHVGSGGEMDVVVAVVGALSRFSRQTKMVKVLLHAGAKIEAKDKDGRTPLHTAASRGQTKTVKVLLDAGANKEAKDQDDQTPLQAAHFQHETIRVLVDAGAKVNASDPPLQAEEYPLIFGSSPFSNIKCVRPPGNLTCPTEVSQADGPDGSKHTFKVFFDRDGLICSTSLDPWKVNLVVRCKQAPHAVLSSKDLRVAASHGDTARVKELLAQGADPNDKDQYGWTSLRWATYTKHPETAKVLVDAGADVNSQALPGSPEPRMQLAIGSSLHSPTKCAPNPFNLTCDDEAQMGRGKWPETFQVYQDGDQVCAHRIDFEKPWGVHLVLHCRLRGQKPDAWTHAESHRSFRTVTQGPEALAELVIGSNLESDIKCVRPSAKLSCPTHISQAARGFTFNVHEDDQGRICAKRTDTSSPWGMHLVISCTIVKAGHWRTATHEGPRKFTDSYEFVVGSSWSSSTKCVDDPGHIYCDDKSFAATSWVTERFHVYHEKSKICARRTDSDNPWSLHVVLQCLPVAKAWQKRVDRVYGETPLHDAAVQGSTETAKVLLGAGADVHAKEKYGKTPLHDAAYAGHPETAKVLVDAGADVHAQDFFGNTALHDAALQGQTETAKVLLAAGADVDAKDVYGDTPLREAAWKGHPEVAKVLVDAGADVDAKDKNGEAALHKTVKMLIDKGADVHTKDWRNETLMHWAISGAHHGTVKMLVDAGAVNTEDFKDAVGKLGCLEGLTLAWIKQGGRLDNLPPDANTARNCALRSMSYVHKLQSAFCHWQTYAWTAGALAAALLAVAVEGRYVRAAWAGYRRVEDAGAGAEHFLRGARLLVAKARTRYKGLKLAMRAMEVAANGCLIIGAGMIVVWWPYWLPACLMVFGCRAWYHHGLQPLLQAPILSIARTSGRSAIALLQLTVLGGLVVFMMWWPRDNVAYHVNWARNPLERDIHQTLSTVWPQQNLAIDFRATHPPQTPTSWLQAPWLYAMTIRTIAEYCLYTLLAFMAIYVVCLVVLSCHDACCAAPKTSDIEHGSRHLLVEGFDDKALLTDLPRLRKETWLPRGITELFDAILVKLLFISLDLLLDFNTILSLLMSRNYKFAGSLTFVVARSTFKQLENLGGFREALNESLERGILHEQVLQIFDEEKGSEAFFSLIITSYSYVFCVQTATQAILQGFSIVLSIYGLAVFLVERLDLDFEPPEGPEESPVSPHTTLLQSRGPGTKPQTHDPDPEAAPGA</sequence>
<feature type="repeat" description="ANK" evidence="1">
    <location>
        <begin position="704"/>
        <end position="736"/>
    </location>
</feature>
<feature type="transmembrane region" description="Helical" evidence="3">
    <location>
        <begin position="919"/>
        <end position="938"/>
    </location>
</feature>
<keyword evidence="5" id="KW-1185">Reference proteome</keyword>
<proteinExistence type="predicted"/>
<feature type="repeat" description="ANK" evidence="1">
    <location>
        <begin position="300"/>
        <end position="332"/>
    </location>
</feature>